<organism evidence="2 3">
    <name type="scientific">Ralstonia pickettii</name>
    <name type="common">Burkholderia pickettii</name>
    <dbReference type="NCBI Taxonomy" id="329"/>
    <lineage>
        <taxon>Bacteria</taxon>
        <taxon>Pseudomonadati</taxon>
        <taxon>Pseudomonadota</taxon>
        <taxon>Betaproteobacteria</taxon>
        <taxon>Burkholderiales</taxon>
        <taxon>Burkholderiaceae</taxon>
        <taxon>Ralstonia</taxon>
    </lineage>
</organism>
<evidence type="ECO:0000313" key="3">
    <source>
        <dbReference type="Proteomes" id="UP000234456"/>
    </source>
</evidence>
<evidence type="ECO:0000256" key="1">
    <source>
        <dbReference type="SAM" id="Phobius"/>
    </source>
</evidence>
<proteinExistence type="predicted"/>
<protein>
    <submittedName>
        <fullName evidence="2">Uncharacterized protein</fullName>
    </submittedName>
</protein>
<feature type="transmembrane region" description="Helical" evidence="1">
    <location>
        <begin position="40"/>
        <end position="60"/>
    </location>
</feature>
<evidence type="ECO:0000313" key="2">
    <source>
        <dbReference type="EMBL" id="PLC44493.1"/>
    </source>
</evidence>
<dbReference type="AlphaFoldDB" id="A0A2N4TXU8"/>
<accession>A0A2N4TXU8</accession>
<name>A0A2N4TXU8_RALPI</name>
<sequence length="63" mass="6617">MQALKKWWGGAPTWQKLLTGCLVCVWTGGALITLDCKGGLLFSTLCTAVVLGFAALMNAVSNS</sequence>
<reference evidence="2 3" key="1">
    <citation type="submission" date="2017-12" db="EMBL/GenBank/DDBJ databases">
        <title>Draft genome sequence of Ralstonia pickettii 52.</title>
        <authorList>
            <person name="Zheng B."/>
        </authorList>
    </citation>
    <scope>NUCLEOTIDE SEQUENCE [LARGE SCALE GENOMIC DNA]</scope>
    <source>
        <strain evidence="2 3">52</strain>
    </source>
</reference>
<dbReference type="RefSeq" id="WP_102064904.1">
    <property type="nucleotide sequence ID" value="NZ_PKQE01000001.1"/>
</dbReference>
<comment type="caution">
    <text evidence="2">The sequence shown here is derived from an EMBL/GenBank/DDBJ whole genome shotgun (WGS) entry which is preliminary data.</text>
</comment>
<dbReference type="EMBL" id="PKQE01000001">
    <property type="protein sequence ID" value="PLC44493.1"/>
    <property type="molecule type" value="Genomic_DNA"/>
</dbReference>
<keyword evidence="1" id="KW-0472">Membrane</keyword>
<keyword evidence="1" id="KW-0812">Transmembrane</keyword>
<keyword evidence="1" id="KW-1133">Transmembrane helix</keyword>
<dbReference type="Proteomes" id="UP000234456">
    <property type="component" value="Unassembled WGS sequence"/>
</dbReference>
<gene>
    <name evidence="2" type="ORF">C0Q88_07385</name>
</gene>